<dbReference type="EMBL" id="JADOXO010000019">
    <property type="protein sequence ID" value="KAF9819393.1"/>
    <property type="molecule type" value="Genomic_DNA"/>
</dbReference>
<feature type="region of interest" description="Disordered" evidence="1">
    <location>
        <begin position="39"/>
        <end position="64"/>
    </location>
</feature>
<accession>A0A8H7P841</accession>
<organism evidence="2 3">
    <name type="scientific">Rhodonia placenta</name>
    <dbReference type="NCBI Taxonomy" id="104341"/>
    <lineage>
        <taxon>Eukaryota</taxon>
        <taxon>Fungi</taxon>
        <taxon>Dikarya</taxon>
        <taxon>Basidiomycota</taxon>
        <taxon>Agaricomycotina</taxon>
        <taxon>Agaricomycetes</taxon>
        <taxon>Polyporales</taxon>
        <taxon>Adustoporiaceae</taxon>
        <taxon>Rhodonia</taxon>
    </lineage>
</organism>
<proteinExistence type="predicted"/>
<gene>
    <name evidence="2" type="ORF">IEO21_02136</name>
</gene>
<name>A0A8H7P841_9APHY</name>
<comment type="caution">
    <text evidence="2">The sequence shown here is derived from an EMBL/GenBank/DDBJ whole genome shotgun (WGS) entry which is preliminary data.</text>
</comment>
<sequence length="196" mass="21525">MLLLTSICSESCEGRYRVSASGSSDVADAGLATSDATTRVAPFTNAGEDNRHTAHQGRYLPEDAPPDENARAVAKFCHRIQVSRATNICRWRKCGLPLDDLSPAGITRHLRAHHFSESSDTLLEWEKRSRGSCEWSDDTHACGRTMSHAGLGKHIAAVHFRTTLRRCPRCGDKFAGLGTFNRHFRELCGSLGDQSA</sequence>
<dbReference type="AlphaFoldDB" id="A0A8H7P841"/>
<dbReference type="Proteomes" id="UP000639403">
    <property type="component" value="Unassembled WGS sequence"/>
</dbReference>
<reference evidence="2" key="1">
    <citation type="submission" date="2020-11" db="EMBL/GenBank/DDBJ databases">
        <authorList>
            <person name="Koelle M."/>
            <person name="Horta M.A.C."/>
            <person name="Nowrousian M."/>
            <person name="Ohm R.A."/>
            <person name="Benz P."/>
            <person name="Pilgard A."/>
        </authorList>
    </citation>
    <scope>NUCLEOTIDE SEQUENCE</scope>
    <source>
        <strain evidence="2">FPRL280</strain>
    </source>
</reference>
<evidence type="ECO:0000256" key="1">
    <source>
        <dbReference type="SAM" id="MobiDB-lite"/>
    </source>
</evidence>
<protein>
    <submittedName>
        <fullName evidence="2">Uncharacterized protein</fullName>
    </submittedName>
</protein>
<evidence type="ECO:0000313" key="3">
    <source>
        <dbReference type="Proteomes" id="UP000639403"/>
    </source>
</evidence>
<reference evidence="2" key="2">
    <citation type="journal article" name="Front. Microbiol.">
        <title>Degradative Capacity of Two Strains of Rhodonia placenta: From Phenotype to Genotype.</title>
        <authorList>
            <person name="Kolle M."/>
            <person name="Horta M.A.C."/>
            <person name="Nowrousian M."/>
            <person name="Ohm R.A."/>
            <person name="Benz J.P."/>
            <person name="Pilgard A."/>
        </authorList>
    </citation>
    <scope>NUCLEOTIDE SEQUENCE</scope>
    <source>
        <strain evidence="2">FPRL280</strain>
    </source>
</reference>
<evidence type="ECO:0000313" key="2">
    <source>
        <dbReference type="EMBL" id="KAF9819393.1"/>
    </source>
</evidence>